<sequence length="465" mass="47933">MSDRARVLWSFGVTAVALFMVSLDNLVVITALPVIKHDLGASLSSLEWTVNAYTLTYAVLLLTGAALGERFGRKLMFVVGLGIFTAASAAAALAPTIQTLIAARVIQGMGGAIVTPLTLTILSAVVPPARRGLALGAQGGISGLAVAIGPLVGGVVSQDLSWHWIFWLNVPIGLAVLLLGLVWLPESRGLKRPLDLPGLGLVSAGLFAIVFGLVSATEQSWGSPSVAGPLAAGGVLLAAFVGWELRSRAPMVPMELFRSRPFSIANVVALSMYFGLFGSVFLLAQFLQVVQGYSPQQAGLRTLPWTGMPILVTPIAGALSDRIGSRPLLVIGMALMSAALVWLAVVSSPTVPYLDLIGPFAMAGFGMSLFFASAATLVLSAVPRQDEGTASGVSNTIREVGGVFGVAVLATVFTAAGSYASPSTFVTGLTAAVWVGAAVVGIGAIAALALPGHRRLAVHRDEVSD</sequence>
<dbReference type="Proteomes" id="UP000612893">
    <property type="component" value="Unassembled WGS sequence"/>
</dbReference>
<evidence type="ECO:0000313" key="9">
    <source>
        <dbReference type="EMBL" id="MBJ7597973.1"/>
    </source>
</evidence>
<comment type="caution">
    <text evidence="9">The sequence shown here is derived from an EMBL/GenBank/DDBJ whole genome shotgun (WGS) entry which is preliminary data.</text>
</comment>
<dbReference type="PANTHER" id="PTHR42718:SF42">
    <property type="entry name" value="EXPORT PROTEIN"/>
    <property type="match status" value="1"/>
</dbReference>
<feature type="transmembrane region" description="Helical" evidence="7">
    <location>
        <begin position="52"/>
        <end position="68"/>
    </location>
</feature>
<feature type="transmembrane region" description="Helical" evidence="7">
    <location>
        <begin position="75"/>
        <end position="94"/>
    </location>
</feature>
<evidence type="ECO:0000256" key="4">
    <source>
        <dbReference type="ARBA" id="ARBA00022692"/>
    </source>
</evidence>
<feature type="transmembrane region" description="Helical" evidence="7">
    <location>
        <begin position="7"/>
        <end position="32"/>
    </location>
</feature>
<evidence type="ECO:0000256" key="1">
    <source>
        <dbReference type="ARBA" id="ARBA00004651"/>
    </source>
</evidence>
<feature type="transmembrane region" description="Helical" evidence="7">
    <location>
        <begin position="357"/>
        <end position="379"/>
    </location>
</feature>
<feature type="transmembrane region" description="Helical" evidence="7">
    <location>
        <begin position="164"/>
        <end position="184"/>
    </location>
</feature>
<dbReference type="RefSeq" id="WP_338200642.1">
    <property type="nucleotide sequence ID" value="NZ_JAEKNR010000087.1"/>
</dbReference>
<keyword evidence="2" id="KW-0813">Transport</keyword>
<keyword evidence="4 7" id="KW-0812">Transmembrane</keyword>
<keyword evidence="6 7" id="KW-0472">Membrane</keyword>
<dbReference type="InterPro" id="IPR020846">
    <property type="entry name" value="MFS_dom"/>
</dbReference>
<evidence type="ECO:0000256" key="3">
    <source>
        <dbReference type="ARBA" id="ARBA00022475"/>
    </source>
</evidence>
<feature type="domain" description="Major facilitator superfamily (MFS) profile" evidence="8">
    <location>
        <begin position="10"/>
        <end position="455"/>
    </location>
</feature>
<proteinExistence type="predicted"/>
<name>A0A934K7A4_9BACT</name>
<dbReference type="EMBL" id="JAEKNR010000087">
    <property type="protein sequence ID" value="MBJ7597973.1"/>
    <property type="molecule type" value="Genomic_DNA"/>
</dbReference>
<feature type="transmembrane region" description="Helical" evidence="7">
    <location>
        <begin position="196"/>
        <end position="214"/>
    </location>
</feature>
<dbReference type="PANTHER" id="PTHR42718">
    <property type="entry name" value="MAJOR FACILITATOR SUPERFAMILY MULTIDRUG TRANSPORTER MFSC"/>
    <property type="match status" value="1"/>
</dbReference>
<dbReference type="GO" id="GO:0005886">
    <property type="term" value="C:plasma membrane"/>
    <property type="evidence" value="ECO:0007669"/>
    <property type="project" value="UniProtKB-SubCell"/>
</dbReference>
<dbReference type="Gene3D" id="1.20.1250.20">
    <property type="entry name" value="MFS general substrate transporter like domains"/>
    <property type="match status" value="1"/>
</dbReference>
<feature type="transmembrane region" description="Helical" evidence="7">
    <location>
        <begin position="327"/>
        <end position="345"/>
    </location>
</feature>
<feature type="transmembrane region" description="Helical" evidence="7">
    <location>
        <begin position="264"/>
        <end position="290"/>
    </location>
</feature>
<feature type="transmembrane region" description="Helical" evidence="7">
    <location>
        <begin position="400"/>
        <end position="419"/>
    </location>
</feature>
<accession>A0A934K7A4</accession>
<feature type="transmembrane region" description="Helical" evidence="7">
    <location>
        <begin position="302"/>
        <end position="320"/>
    </location>
</feature>
<comment type="subcellular location">
    <subcellularLocation>
        <location evidence="1">Cell membrane</location>
        <topology evidence="1">Multi-pass membrane protein</topology>
    </subcellularLocation>
</comment>
<dbReference type="GO" id="GO:0022857">
    <property type="term" value="F:transmembrane transporter activity"/>
    <property type="evidence" value="ECO:0007669"/>
    <property type="project" value="InterPro"/>
</dbReference>
<dbReference type="PROSITE" id="PS50850">
    <property type="entry name" value="MFS"/>
    <property type="match status" value="1"/>
</dbReference>
<dbReference type="AlphaFoldDB" id="A0A934K7A4"/>
<evidence type="ECO:0000313" key="10">
    <source>
        <dbReference type="Proteomes" id="UP000612893"/>
    </source>
</evidence>
<evidence type="ECO:0000256" key="6">
    <source>
        <dbReference type="ARBA" id="ARBA00023136"/>
    </source>
</evidence>
<dbReference type="Gene3D" id="1.20.1720.10">
    <property type="entry name" value="Multidrug resistance protein D"/>
    <property type="match status" value="1"/>
</dbReference>
<dbReference type="InterPro" id="IPR004638">
    <property type="entry name" value="EmrB-like"/>
</dbReference>
<feature type="transmembrane region" description="Helical" evidence="7">
    <location>
        <begin position="133"/>
        <end position="152"/>
    </location>
</feature>
<dbReference type="InterPro" id="IPR036259">
    <property type="entry name" value="MFS_trans_sf"/>
</dbReference>
<organism evidence="9 10">
    <name type="scientific">Candidatus Nephthysia bennettiae</name>
    <dbReference type="NCBI Taxonomy" id="3127016"/>
    <lineage>
        <taxon>Bacteria</taxon>
        <taxon>Bacillati</taxon>
        <taxon>Candidatus Dormiibacterota</taxon>
        <taxon>Candidatus Dormibacteria</taxon>
        <taxon>Candidatus Dormibacterales</taxon>
        <taxon>Candidatus Dormibacteraceae</taxon>
        <taxon>Candidatus Nephthysia</taxon>
    </lineage>
</organism>
<keyword evidence="10" id="KW-1185">Reference proteome</keyword>
<gene>
    <name evidence="9" type="ORF">JF922_07785</name>
</gene>
<dbReference type="Pfam" id="PF07690">
    <property type="entry name" value="MFS_1"/>
    <property type="match status" value="1"/>
</dbReference>
<dbReference type="NCBIfam" id="TIGR00711">
    <property type="entry name" value="efflux_EmrB"/>
    <property type="match status" value="1"/>
</dbReference>
<feature type="transmembrane region" description="Helical" evidence="7">
    <location>
        <begin position="226"/>
        <end position="243"/>
    </location>
</feature>
<evidence type="ECO:0000259" key="8">
    <source>
        <dbReference type="PROSITE" id="PS50850"/>
    </source>
</evidence>
<reference evidence="9" key="1">
    <citation type="submission" date="2020-10" db="EMBL/GenBank/DDBJ databases">
        <title>Ca. Dormibacterota MAGs.</title>
        <authorList>
            <person name="Montgomery K."/>
        </authorList>
    </citation>
    <scope>NUCLEOTIDE SEQUENCE [LARGE SCALE GENOMIC DNA]</scope>
    <source>
        <strain evidence="9">SC8812_S17_10</strain>
    </source>
</reference>
<feature type="transmembrane region" description="Helical" evidence="7">
    <location>
        <begin position="106"/>
        <end position="126"/>
    </location>
</feature>
<keyword evidence="3" id="KW-1003">Cell membrane</keyword>
<evidence type="ECO:0000256" key="2">
    <source>
        <dbReference type="ARBA" id="ARBA00022448"/>
    </source>
</evidence>
<dbReference type="SUPFAM" id="SSF103473">
    <property type="entry name" value="MFS general substrate transporter"/>
    <property type="match status" value="1"/>
</dbReference>
<keyword evidence="5 7" id="KW-1133">Transmembrane helix</keyword>
<dbReference type="CDD" id="cd17321">
    <property type="entry name" value="MFS_MMR_MDR_like"/>
    <property type="match status" value="1"/>
</dbReference>
<evidence type="ECO:0000256" key="5">
    <source>
        <dbReference type="ARBA" id="ARBA00022989"/>
    </source>
</evidence>
<feature type="transmembrane region" description="Helical" evidence="7">
    <location>
        <begin position="431"/>
        <end position="450"/>
    </location>
</feature>
<evidence type="ECO:0000256" key="7">
    <source>
        <dbReference type="SAM" id="Phobius"/>
    </source>
</evidence>
<dbReference type="InterPro" id="IPR011701">
    <property type="entry name" value="MFS"/>
</dbReference>
<protein>
    <submittedName>
        <fullName evidence="9">DHA2 family efflux MFS transporter permease subunit</fullName>
    </submittedName>
</protein>
<dbReference type="PRINTS" id="PR01036">
    <property type="entry name" value="TCRTETB"/>
</dbReference>